<keyword evidence="3" id="KW-1185">Reference proteome</keyword>
<proteinExistence type="predicted"/>
<dbReference type="AlphaFoldDB" id="A0A9D4NGH0"/>
<organism evidence="2 3">
    <name type="scientific">Dreissena polymorpha</name>
    <name type="common">Zebra mussel</name>
    <name type="synonym">Mytilus polymorpha</name>
    <dbReference type="NCBI Taxonomy" id="45954"/>
    <lineage>
        <taxon>Eukaryota</taxon>
        <taxon>Metazoa</taxon>
        <taxon>Spiralia</taxon>
        <taxon>Lophotrochozoa</taxon>
        <taxon>Mollusca</taxon>
        <taxon>Bivalvia</taxon>
        <taxon>Autobranchia</taxon>
        <taxon>Heteroconchia</taxon>
        <taxon>Euheterodonta</taxon>
        <taxon>Imparidentia</taxon>
        <taxon>Neoheterodontei</taxon>
        <taxon>Myida</taxon>
        <taxon>Dreissenoidea</taxon>
        <taxon>Dreissenidae</taxon>
        <taxon>Dreissena</taxon>
    </lineage>
</organism>
<evidence type="ECO:0000313" key="2">
    <source>
        <dbReference type="EMBL" id="KAH3893920.1"/>
    </source>
</evidence>
<reference evidence="2" key="1">
    <citation type="journal article" date="2019" name="bioRxiv">
        <title>The Genome of the Zebra Mussel, Dreissena polymorpha: A Resource for Invasive Species Research.</title>
        <authorList>
            <person name="McCartney M.A."/>
            <person name="Auch B."/>
            <person name="Kono T."/>
            <person name="Mallez S."/>
            <person name="Zhang Y."/>
            <person name="Obille A."/>
            <person name="Becker A."/>
            <person name="Abrahante J.E."/>
            <person name="Garbe J."/>
            <person name="Badalamenti J.P."/>
            <person name="Herman A."/>
            <person name="Mangelson H."/>
            <person name="Liachko I."/>
            <person name="Sullivan S."/>
            <person name="Sone E.D."/>
            <person name="Koren S."/>
            <person name="Silverstein K.A.T."/>
            <person name="Beckman K.B."/>
            <person name="Gohl D.M."/>
        </authorList>
    </citation>
    <scope>NUCLEOTIDE SEQUENCE</scope>
    <source>
        <strain evidence="2">Duluth1</strain>
        <tissue evidence="2">Whole animal</tissue>
    </source>
</reference>
<sequence>MTVNDSISQPSRPCQKEQQAPSTLEATGSDTDVEEETAARPQRKRTKPLWMTTGNFVA</sequence>
<evidence type="ECO:0000313" key="3">
    <source>
        <dbReference type="Proteomes" id="UP000828390"/>
    </source>
</evidence>
<feature type="compositionally biased region" description="Polar residues" evidence="1">
    <location>
        <begin position="1"/>
        <end position="30"/>
    </location>
</feature>
<dbReference type="EMBL" id="JAIWYP010000001">
    <property type="protein sequence ID" value="KAH3893920.1"/>
    <property type="molecule type" value="Genomic_DNA"/>
</dbReference>
<comment type="caution">
    <text evidence="2">The sequence shown here is derived from an EMBL/GenBank/DDBJ whole genome shotgun (WGS) entry which is preliminary data.</text>
</comment>
<name>A0A9D4NGH0_DREPO</name>
<evidence type="ECO:0000256" key="1">
    <source>
        <dbReference type="SAM" id="MobiDB-lite"/>
    </source>
</evidence>
<protein>
    <submittedName>
        <fullName evidence="2">Uncharacterized protein</fullName>
    </submittedName>
</protein>
<dbReference type="Proteomes" id="UP000828390">
    <property type="component" value="Unassembled WGS sequence"/>
</dbReference>
<reference evidence="2" key="2">
    <citation type="submission" date="2020-11" db="EMBL/GenBank/DDBJ databases">
        <authorList>
            <person name="McCartney M.A."/>
            <person name="Auch B."/>
            <person name="Kono T."/>
            <person name="Mallez S."/>
            <person name="Becker A."/>
            <person name="Gohl D.M."/>
            <person name="Silverstein K.A.T."/>
            <person name="Koren S."/>
            <person name="Bechman K.B."/>
            <person name="Herman A."/>
            <person name="Abrahante J.E."/>
            <person name="Garbe J."/>
        </authorList>
    </citation>
    <scope>NUCLEOTIDE SEQUENCE</scope>
    <source>
        <strain evidence="2">Duluth1</strain>
        <tissue evidence="2">Whole animal</tissue>
    </source>
</reference>
<feature type="region of interest" description="Disordered" evidence="1">
    <location>
        <begin position="1"/>
        <end position="58"/>
    </location>
</feature>
<gene>
    <name evidence="2" type="ORF">DPMN_018072</name>
</gene>
<accession>A0A9D4NGH0</accession>